<keyword evidence="7" id="KW-0067">ATP-binding</keyword>
<evidence type="ECO:0000256" key="4">
    <source>
        <dbReference type="ARBA" id="ARBA00022679"/>
    </source>
</evidence>
<keyword evidence="10" id="KW-1133">Transmembrane helix</keyword>
<keyword evidence="5" id="KW-0547">Nucleotide-binding</keyword>
<evidence type="ECO:0000256" key="8">
    <source>
        <dbReference type="ARBA" id="ARBA00023012"/>
    </source>
</evidence>
<dbReference type="SMART" id="SM00028">
    <property type="entry name" value="TPR"/>
    <property type="match status" value="5"/>
</dbReference>
<evidence type="ECO:0000259" key="11">
    <source>
        <dbReference type="PROSITE" id="PS50109"/>
    </source>
</evidence>
<dbReference type="SUPFAM" id="SSF55874">
    <property type="entry name" value="ATPase domain of HSP90 chaperone/DNA topoisomerase II/histidine kinase"/>
    <property type="match status" value="1"/>
</dbReference>
<organism evidence="12 13">
    <name type="scientific">Mucilaginibacter gilvus</name>
    <dbReference type="NCBI Taxonomy" id="2305909"/>
    <lineage>
        <taxon>Bacteria</taxon>
        <taxon>Pseudomonadati</taxon>
        <taxon>Bacteroidota</taxon>
        <taxon>Sphingobacteriia</taxon>
        <taxon>Sphingobacteriales</taxon>
        <taxon>Sphingobacteriaceae</taxon>
        <taxon>Mucilaginibacter</taxon>
    </lineage>
</organism>
<dbReference type="InterPro" id="IPR011990">
    <property type="entry name" value="TPR-like_helical_dom_sf"/>
</dbReference>
<dbReference type="InterPro" id="IPR019734">
    <property type="entry name" value="TPR_rpt"/>
</dbReference>
<dbReference type="InterPro" id="IPR011712">
    <property type="entry name" value="Sig_transdc_His_kin_sub3_dim/P"/>
</dbReference>
<keyword evidence="10" id="KW-0472">Membrane</keyword>
<accession>A0A3S3WAW5</accession>
<dbReference type="GO" id="GO:0000155">
    <property type="term" value="F:phosphorelay sensor kinase activity"/>
    <property type="evidence" value="ECO:0007669"/>
    <property type="project" value="InterPro"/>
</dbReference>
<feature type="transmembrane region" description="Helical" evidence="10">
    <location>
        <begin position="361"/>
        <end position="381"/>
    </location>
</feature>
<sequence>MVKFPGSFHVKPLVLALALFISPLLGLAQMPPAAKTLPQILSELQKQPDNLSLKLEAAKAYLKKGSTDTAGVLLNEIILAAKQTNNAKTFIQANISLGRMYADKGENVKSLEIYQKALHTADDIGDKTLTAHIYKGIGAIYISWKKFEEALGYYEKAEKLALEVNEEELAADCQNNKGTVYEQQLKYDKAIIAYKNALDVYTKKNIPAKIAMALSNVAIVYKFQKDYAASLQYNFKAIDLSLKTGDEWMMAATYNNIGNLYGELGDFTNAKLYCEKSIAIATKINAIEIVESAYDSMGDAAAKVGNYKSAFEYHKLYALTKDKFINLDNTRQLSELNVKFETERKQKLIQQQQFEISRKNYWLFGSVILLILGVSLAFLIIRKNKYKQEKRLQAEVFKQQEITTKSLFEGEQKERIRIARDLHDSIGQMLSVIKMNISVLQPQDAEVPAVNNALNLVDKTINEVRHISHNLIPEGLSFGLFAALEDLCQKVNSAGGTEVMLNVPEDIRQYQFAKPNELSIYRIVQEVLNNMMKHAQATHIDIDIVQKESNLTLSIKDNGKGFDASKIDESKGIGWKNIAARVNLLDGKMQVQSEQLKGTQIEIFIPGM</sequence>
<dbReference type="Gene3D" id="1.25.40.10">
    <property type="entry name" value="Tetratricopeptide repeat domain"/>
    <property type="match status" value="2"/>
</dbReference>
<keyword evidence="3" id="KW-0597">Phosphoprotein</keyword>
<feature type="domain" description="Histidine kinase" evidence="11">
    <location>
        <begin position="421"/>
        <end position="608"/>
    </location>
</feature>
<gene>
    <name evidence="12" type="ORF">EPL05_11400</name>
</gene>
<dbReference type="PROSITE" id="PS50109">
    <property type="entry name" value="HIS_KIN"/>
    <property type="match status" value="1"/>
</dbReference>
<keyword evidence="9" id="KW-0802">TPR repeat</keyword>
<dbReference type="PROSITE" id="PS50005">
    <property type="entry name" value="TPR"/>
    <property type="match status" value="2"/>
</dbReference>
<dbReference type="GO" id="GO:0016020">
    <property type="term" value="C:membrane"/>
    <property type="evidence" value="ECO:0007669"/>
    <property type="project" value="InterPro"/>
</dbReference>
<dbReference type="Gene3D" id="1.20.5.1930">
    <property type="match status" value="1"/>
</dbReference>
<dbReference type="PANTHER" id="PTHR24421:SF10">
    <property type="entry name" value="NITRATE_NITRITE SENSOR PROTEIN NARQ"/>
    <property type="match status" value="1"/>
</dbReference>
<dbReference type="EMBL" id="SBIW01000004">
    <property type="protein sequence ID" value="RWY52502.1"/>
    <property type="molecule type" value="Genomic_DNA"/>
</dbReference>
<comment type="caution">
    <text evidence="12">The sequence shown here is derived from an EMBL/GenBank/DDBJ whole genome shotgun (WGS) entry which is preliminary data.</text>
</comment>
<dbReference type="InterPro" id="IPR050482">
    <property type="entry name" value="Sensor_HK_TwoCompSys"/>
</dbReference>
<evidence type="ECO:0000256" key="6">
    <source>
        <dbReference type="ARBA" id="ARBA00022777"/>
    </source>
</evidence>
<evidence type="ECO:0000256" key="5">
    <source>
        <dbReference type="ARBA" id="ARBA00022741"/>
    </source>
</evidence>
<dbReference type="Proteomes" id="UP000286701">
    <property type="component" value="Unassembled WGS sequence"/>
</dbReference>
<dbReference type="OrthoDB" id="9778366at2"/>
<evidence type="ECO:0000256" key="3">
    <source>
        <dbReference type="ARBA" id="ARBA00022553"/>
    </source>
</evidence>
<comment type="catalytic activity">
    <reaction evidence="1">
        <text>ATP + protein L-histidine = ADP + protein N-phospho-L-histidine.</text>
        <dbReference type="EC" id="2.7.13.3"/>
    </reaction>
</comment>
<dbReference type="CDD" id="cd16917">
    <property type="entry name" value="HATPase_UhpB-NarQ-NarX-like"/>
    <property type="match status" value="1"/>
</dbReference>
<dbReference type="GO" id="GO:0046983">
    <property type="term" value="F:protein dimerization activity"/>
    <property type="evidence" value="ECO:0007669"/>
    <property type="project" value="InterPro"/>
</dbReference>
<dbReference type="Pfam" id="PF13181">
    <property type="entry name" value="TPR_8"/>
    <property type="match status" value="1"/>
</dbReference>
<dbReference type="InterPro" id="IPR003594">
    <property type="entry name" value="HATPase_dom"/>
</dbReference>
<dbReference type="PANTHER" id="PTHR24421">
    <property type="entry name" value="NITRATE/NITRITE SENSOR PROTEIN NARX-RELATED"/>
    <property type="match status" value="1"/>
</dbReference>
<keyword evidence="6" id="KW-0418">Kinase</keyword>
<feature type="repeat" description="TPR" evidence="9">
    <location>
        <begin position="131"/>
        <end position="164"/>
    </location>
</feature>
<evidence type="ECO:0000256" key="7">
    <source>
        <dbReference type="ARBA" id="ARBA00022840"/>
    </source>
</evidence>
<evidence type="ECO:0000256" key="1">
    <source>
        <dbReference type="ARBA" id="ARBA00000085"/>
    </source>
</evidence>
<evidence type="ECO:0000313" key="12">
    <source>
        <dbReference type="EMBL" id="RWY52502.1"/>
    </source>
</evidence>
<protein>
    <recommendedName>
        <fullName evidence="2">histidine kinase</fullName>
        <ecNumber evidence="2">2.7.13.3</ecNumber>
    </recommendedName>
</protein>
<dbReference type="Pfam" id="PF07730">
    <property type="entry name" value="HisKA_3"/>
    <property type="match status" value="1"/>
</dbReference>
<reference evidence="12 13" key="1">
    <citation type="submission" date="2019-01" db="EMBL/GenBank/DDBJ databases">
        <title>Mucilaginibacter antarcticum sp. nov., isolated from antarctic soil.</title>
        <authorList>
            <person name="Yan Y.-Q."/>
            <person name="Du Z.-J."/>
        </authorList>
    </citation>
    <scope>NUCLEOTIDE SEQUENCE [LARGE SCALE GENOMIC DNA]</scope>
    <source>
        <strain evidence="12 13">F01003</strain>
    </source>
</reference>
<dbReference type="AlphaFoldDB" id="A0A3S3WAW5"/>
<keyword evidence="8" id="KW-0902">Two-component regulatory system</keyword>
<dbReference type="InterPro" id="IPR036890">
    <property type="entry name" value="HATPase_C_sf"/>
</dbReference>
<keyword evidence="4" id="KW-0808">Transferase</keyword>
<evidence type="ECO:0000256" key="9">
    <source>
        <dbReference type="PROSITE-ProRule" id="PRU00339"/>
    </source>
</evidence>
<dbReference type="SMART" id="SM00387">
    <property type="entry name" value="HATPase_c"/>
    <property type="match status" value="1"/>
</dbReference>
<evidence type="ECO:0000256" key="2">
    <source>
        <dbReference type="ARBA" id="ARBA00012438"/>
    </source>
</evidence>
<feature type="repeat" description="TPR" evidence="9">
    <location>
        <begin position="171"/>
        <end position="204"/>
    </location>
</feature>
<dbReference type="GO" id="GO:0005524">
    <property type="term" value="F:ATP binding"/>
    <property type="evidence" value="ECO:0007669"/>
    <property type="project" value="UniProtKB-KW"/>
</dbReference>
<evidence type="ECO:0000313" key="13">
    <source>
        <dbReference type="Proteomes" id="UP000286701"/>
    </source>
</evidence>
<proteinExistence type="predicted"/>
<dbReference type="RefSeq" id="WP_128534088.1">
    <property type="nucleotide sequence ID" value="NZ_SBIW01000004.1"/>
</dbReference>
<dbReference type="SUPFAM" id="SSF48452">
    <property type="entry name" value="TPR-like"/>
    <property type="match status" value="2"/>
</dbReference>
<dbReference type="Pfam" id="PF13424">
    <property type="entry name" value="TPR_12"/>
    <property type="match status" value="2"/>
</dbReference>
<dbReference type="Gene3D" id="3.30.565.10">
    <property type="entry name" value="Histidine kinase-like ATPase, C-terminal domain"/>
    <property type="match status" value="1"/>
</dbReference>
<dbReference type="InterPro" id="IPR005467">
    <property type="entry name" value="His_kinase_dom"/>
</dbReference>
<dbReference type="EC" id="2.7.13.3" evidence="2"/>
<dbReference type="Pfam" id="PF02518">
    <property type="entry name" value="HATPase_c"/>
    <property type="match status" value="1"/>
</dbReference>
<name>A0A3S3WAW5_9SPHI</name>
<keyword evidence="13" id="KW-1185">Reference proteome</keyword>
<keyword evidence="10" id="KW-0812">Transmembrane</keyword>
<evidence type="ECO:0000256" key="10">
    <source>
        <dbReference type="SAM" id="Phobius"/>
    </source>
</evidence>